<dbReference type="EMBL" id="LGUV01000084">
    <property type="protein sequence ID" value="KOG55573.1"/>
    <property type="molecule type" value="Genomic_DNA"/>
</dbReference>
<proteinExistence type="predicted"/>
<dbReference type="Proteomes" id="UP000037084">
    <property type="component" value="Unassembled WGS sequence"/>
</dbReference>
<sequence>MHSSWSSVRTAVARRLTAVGFGKTWTTSERRLISRFSRSSGLVDWIFFQWWCGKSANAVRSSFAERSISLARLGDPSRASG</sequence>
<gene>
    <name evidence="1" type="ORF">ADK75_10680</name>
</gene>
<accession>A0A0L8MYY8</accession>
<protein>
    <recommendedName>
        <fullName evidence="3">Transposase</fullName>
    </recommendedName>
</protein>
<evidence type="ECO:0000313" key="1">
    <source>
        <dbReference type="EMBL" id="KOG55573.1"/>
    </source>
</evidence>
<evidence type="ECO:0008006" key="3">
    <source>
        <dbReference type="Google" id="ProtNLM"/>
    </source>
</evidence>
<reference evidence="2" key="1">
    <citation type="submission" date="2015-07" db="EMBL/GenBank/DDBJ databases">
        <authorList>
            <consortium name="Consortium for Microbial Forensics and Genomics (microFORGE)"/>
            <person name="Knight B.M."/>
            <person name="Roberts D.P."/>
            <person name="Lin D."/>
            <person name="Hari K."/>
            <person name="Fletcher J."/>
            <person name="Melcher U."/>
            <person name="Blagden T."/>
            <person name="Winegar R.A."/>
        </authorList>
    </citation>
    <scope>NUCLEOTIDE SEQUENCE [LARGE SCALE GENOMIC DNA]</scope>
    <source>
        <strain evidence="2">NRRL B-1447</strain>
    </source>
</reference>
<comment type="caution">
    <text evidence="1">The sequence shown here is derived from an EMBL/GenBank/DDBJ whole genome shotgun (WGS) entry which is preliminary data.</text>
</comment>
<evidence type="ECO:0000313" key="2">
    <source>
        <dbReference type="Proteomes" id="UP000037084"/>
    </source>
</evidence>
<organism evidence="1 2">
    <name type="scientific">Streptomyces virginiae</name>
    <name type="common">Streptomyces cinnamonensis</name>
    <dbReference type="NCBI Taxonomy" id="1961"/>
    <lineage>
        <taxon>Bacteria</taxon>
        <taxon>Bacillati</taxon>
        <taxon>Actinomycetota</taxon>
        <taxon>Actinomycetes</taxon>
        <taxon>Kitasatosporales</taxon>
        <taxon>Streptomycetaceae</taxon>
        <taxon>Streptomyces</taxon>
    </lineage>
</organism>
<dbReference type="AlphaFoldDB" id="A0A0L8MYY8"/>
<name>A0A0L8MYY8_STRVG</name>